<evidence type="ECO:0000256" key="4">
    <source>
        <dbReference type="ARBA" id="ARBA00022989"/>
    </source>
</evidence>
<keyword evidence="8" id="KW-1185">Reference proteome</keyword>
<feature type="transmembrane region" description="Helical" evidence="6">
    <location>
        <begin position="7"/>
        <end position="30"/>
    </location>
</feature>
<evidence type="ECO:0000256" key="6">
    <source>
        <dbReference type="SAM" id="Phobius"/>
    </source>
</evidence>
<dbReference type="InterPro" id="IPR005344">
    <property type="entry name" value="TMEM33/Pom33"/>
</dbReference>
<proteinExistence type="inferred from homology"/>
<dbReference type="GO" id="GO:0005783">
    <property type="term" value="C:endoplasmic reticulum"/>
    <property type="evidence" value="ECO:0007669"/>
    <property type="project" value="TreeGrafter"/>
</dbReference>
<dbReference type="STRING" id="436010.A0A166V307"/>
<keyword evidence="3 6" id="KW-0812">Transmembrane</keyword>
<evidence type="ECO:0008006" key="9">
    <source>
        <dbReference type="Google" id="ProtNLM"/>
    </source>
</evidence>
<dbReference type="InterPro" id="IPR051645">
    <property type="entry name" value="PER33/POM33_regulator"/>
</dbReference>
<organism evidence="7 8">
    <name type="scientific">Athelia psychrophila</name>
    <dbReference type="NCBI Taxonomy" id="1759441"/>
    <lineage>
        <taxon>Eukaryota</taxon>
        <taxon>Fungi</taxon>
        <taxon>Dikarya</taxon>
        <taxon>Basidiomycota</taxon>
        <taxon>Agaricomycotina</taxon>
        <taxon>Agaricomycetes</taxon>
        <taxon>Agaricomycetidae</taxon>
        <taxon>Atheliales</taxon>
        <taxon>Atheliaceae</taxon>
        <taxon>Athelia</taxon>
    </lineage>
</organism>
<evidence type="ECO:0000256" key="2">
    <source>
        <dbReference type="ARBA" id="ARBA00007322"/>
    </source>
</evidence>
<dbReference type="Pfam" id="PF03661">
    <property type="entry name" value="TMEM33_Pom33"/>
    <property type="match status" value="1"/>
</dbReference>
<feature type="transmembrane region" description="Helical" evidence="6">
    <location>
        <begin position="75"/>
        <end position="101"/>
    </location>
</feature>
<dbReference type="Proteomes" id="UP000076532">
    <property type="component" value="Unassembled WGS sequence"/>
</dbReference>
<keyword evidence="4 6" id="KW-1133">Transmembrane helix</keyword>
<comment type="subcellular location">
    <subcellularLocation>
        <location evidence="1">Membrane</location>
        <topology evidence="1">Multi-pass membrane protein</topology>
    </subcellularLocation>
</comment>
<evidence type="ECO:0000313" key="7">
    <source>
        <dbReference type="EMBL" id="KZP32296.1"/>
    </source>
</evidence>
<dbReference type="PANTHER" id="PTHR12703:SF4">
    <property type="entry name" value="TRANSMEMBRANE PROTEIN 33"/>
    <property type="match status" value="1"/>
</dbReference>
<accession>A0A166V307</accession>
<dbReference type="GO" id="GO:0016020">
    <property type="term" value="C:membrane"/>
    <property type="evidence" value="ECO:0007669"/>
    <property type="project" value="UniProtKB-SubCell"/>
</dbReference>
<sequence>MATTQHYLWASGHFLLLLSSFIYTWAAVTFKTASTWWYKAALTGALISYAIVCQCTPQPNAAFVRKALLDENVQYFLLAFFWWSSKPVLFALLPFMIFSLFHVLTFTRTGLMTQFLPPGPPATAGGPPTPHPLAKRLQVWTKANFEPAMKIVAYIELLILARVLIGAVTLQTSIIAPIVFAHFLRQRYYQSSFTRDAIAAADAKIGETVRREGLPPAVGQVWEKARGLIGKWAGSTLAPQQAAPAPRR</sequence>
<dbReference type="OrthoDB" id="5581259at2759"/>
<feature type="transmembrane region" description="Helical" evidence="6">
    <location>
        <begin position="151"/>
        <end position="184"/>
    </location>
</feature>
<evidence type="ECO:0000313" key="8">
    <source>
        <dbReference type="Proteomes" id="UP000076532"/>
    </source>
</evidence>
<dbReference type="EMBL" id="KV417486">
    <property type="protein sequence ID" value="KZP32296.1"/>
    <property type="molecule type" value="Genomic_DNA"/>
</dbReference>
<dbReference type="PANTHER" id="PTHR12703">
    <property type="entry name" value="TRANSMEMBRANE PROTEIN 33"/>
    <property type="match status" value="1"/>
</dbReference>
<comment type="similarity">
    <text evidence="2">Belongs to the PER33/POM33 family.</text>
</comment>
<gene>
    <name evidence="7" type="ORF">FIBSPDRAFT_848693</name>
</gene>
<dbReference type="AlphaFoldDB" id="A0A166V307"/>
<evidence type="ECO:0000256" key="1">
    <source>
        <dbReference type="ARBA" id="ARBA00004141"/>
    </source>
</evidence>
<dbReference type="GO" id="GO:0071786">
    <property type="term" value="P:endoplasmic reticulum tubular network organization"/>
    <property type="evidence" value="ECO:0007669"/>
    <property type="project" value="TreeGrafter"/>
</dbReference>
<evidence type="ECO:0000256" key="3">
    <source>
        <dbReference type="ARBA" id="ARBA00022692"/>
    </source>
</evidence>
<protein>
    <recommendedName>
        <fullName evidence="9">Endoplasmic reticulum protein</fullName>
    </recommendedName>
</protein>
<dbReference type="GO" id="GO:0061024">
    <property type="term" value="P:membrane organization"/>
    <property type="evidence" value="ECO:0007669"/>
    <property type="project" value="TreeGrafter"/>
</dbReference>
<evidence type="ECO:0000256" key="5">
    <source>
        <dbReference type="ARBA" id="ARBA00023136"/>
    </source>
</evidence>
<reference evidence="7 8" key="1">
    <citation type="journal article" date="2016" name="Mol. Biol. Evol.">
        <title>Comparative Genomics of Early-Diverging Mushroom-Forming Fungi Provides Insights into the Origins of Lignocellulose Decay Capabilities.</title>
        <authorList>
            <person name="Nagy L.G."/>
            <person name="Riley R."/>
            <person name="Tritt A."/>
            <person name="Adam C."/>
            <person name="Daum C."/>
            <person name="Floudas D."/>
            <person name="Sun H."/>
            <person name="Yadav J.S."/>
            <person name="Pangilinan J."/>
            <person name="Larsson K.H."/>
            <person name="Matsuura K."/>
            <person name="Barry K."/>
            <person name="Labutti K."/>
            <person name="Kuo R."/>
            <person name="Ohm R.A."/>
            <person name="Bhattacharya S.S."/>
            <person name="Shirouzu T."/>
            <person name="Yoshinaga Y."/>
            <person name="Martin F.M."/>
            <person name="Grigoriev I.V."/>
            <person name="Hibbett D.S."/>
        </authorList>
    </citation>
    <scope>NUCLEOTIDE SEQUENCE [LARGE SCALE GENOMIC DNA]</scope>
    <source>
        <strain evidence="7 8">CBS 109695</strain>
    </source>
</reference>
<name>A0A166V307_9AGAM</name>
<keyword evidence="5 6" id="KW-0472">Membrane</keyword>